<dbReference type="Proteomes" id="UP001634007">
    <property type="component" value="Unassembled WGS sequence"/>
</dbReference>
<dbReference type="PANTHER" id="PTHR10543">
    <property type="entry name" value="BETA-CAROTENE DIOXYGENASE"/>
    <property type="match status" value="1"/>
</dbReference>
<keyword evidence="3" id="KW-0560">Oxidoreductase</keyword>
<evidence type="ECO:0000256" key="4">
    <source>
        <dbReference type="ARBA" id="ARBA00023004"/>
    </source>
</evidence>
<feature type="binding site" evidence="5">
    <location>
        <position position="375"/>
    </location>
    <ligand>
        <name>Fe cation</name>
        <dbReference type="ChEBI" id="CHEBI:24875"/>
        <note>catalytic</note>
    </ligand>
</feature>
<keyword evidence="3" id="KW-0223">Dioxygenase</keyword>
<keyword evidence="2 5" id="KW-0479">Metal-binding</keyword>
<dbReference type="GO" id="GO:0046872">
    <property type="term" value="F:metal ion binding"/>
    <property type="evidence" value="ECO:0007669"/>
    <property type="project" value="UniProtKB-KW"/>
</dbReference>
<organism evidence="6 7">
    <name type="scientific">Eucalyptus globulus</name>
    <name type="common">Tasmanian blue gum</name>
    <dbReference type="NCBI Taxonomy" id="34317"/>
    <lineage>
        <taxon>Eukaryota</taxon>
        <taxon>Viridiplantae</taxon>
        <taxon>Streptophyta</taxon>
        <taxon>Embryophyta</taxon>
        <taxon>Tracheophyta</taxon>
        <taxon>Spermatophyta</taxon>
        <taxon>Magnoliopsida</taxon>
        <taxon>eudicotyledons</taxon>
        <taxon>Gunneridae</taxon>
        <taxon>Pentapetalae</taxon>
        <taxon>rosids</taxon>
        <taxon>malvids</taxon>
        <taxon>Myrtales</taxon>
        <taxon>Myrtaceae</taxon>
        <taxon>Myrtoideae</taxon>
        <taxon>Eucalypteae</taxon>
        <taxon>Eucalyptus</taxon>
    </lineage>
</organism>
<feature type="binding site" evidence="5">
    <location>
        <position position="592"/>
    </location>
    <ligand>
        <name>Fe cation</name>
        <dbReference type="ChEBI" id="CHEBI:24875"/>
        <note>catalytic</note>
    </ligand>
</feature>
<evidence type="ECO:0000256" key="2">
    <source>
        <dbReference type="ARBA" id="ARBA00022723"/>
    </source>
</evidence>
<evidence type="ECO:0000256" key="5">
    <source>
        <dbReference type="PIRSR" id="PIRSR604294-1"/>
    </source>
</evidence>
<accession>A0ABD3L5H4</accession>
<feature type="binding site" evidence="5">
    <location>
        <position position="262"/>
    </location>
    <ligand>
        <name>Fe cation</name>
        <dbReference type="ChEBI" id="CHEBI:24875"/>
        <note>catalytic</note>
    </ligand>
</feature>
<dbReference type="Pfam" id="PF03055">
    <property type="entry name" value="RPE65"/>
    <property type="match status" value="1"/>
</dbReference>
<keyword evidence="4 5" id="KW-0408">Iron</keyword>
<reference evidence="6 7" key="1">
    <citation type="submission" date="2024-11" db="EMBL/GenBank/DDBJ databases">
        <title>Chromosome-level genome assembly of Eucalyptus globulus Labill. provides insights into its genome evolution.</title>
        <authorList>
            <person name="Li X."/>
        </authorList>
    </citation>
    <scope>NUCLEOTIDE SEQUENCE [LARGE SCALE GENOMIC DNA]</scope>
    <source>
        <strain evidence="6">CL2024</strain>
        <tissue evidence="6">Fresh tender leaves</tissue>
    </source>
</reference>
<proteinExistence type="inferred from homology"/>
<protein>
    <submittedName>
        <fullName evidence="6">Uncharacterized protein</fullName>
    </submittedName>
</protein>
<dbReference type="PANTHER" id="PTHR10543:SF111">
    <property type="entry name" value="CAROTENOID 9,10(9',10')-CLEAVAGE DIOXYGENASE 1-LIKE"/>
    <property type="match status" value="1"/>
</dbReference>
<comment type="caution">
    <text evidence="6">The sequence shown here is derived from an EMBL/GenBank/DDBJ whole genome shotgun (WGS) entry which is preliminary data.</text>
</comment>
<dbReference type="GO" id="GO:0051213">
    <property type="term" value="F:dioxygenase activity"/>
    <property type="evidence" value="ECO:0007669"/>
    <property type="project" value="UniProtKB-KW"/>
</dbReference>
<dbReference type="InterPro" id="IPR004294">
    <property type="entry name" value="Carotenoid_Oase"/>
</dbReference>
<feature type="binding site" evidence="5">
    <location>
        <position position="311"/>
    </location>
    <ligand>
        <name>Fe cation</name>
        <dbReference type="ChEBI" id="CHEBI:24875"/>
        <note>catalytic</note>
    </ligand>
</feature>
<evidence type="ECO:0000256" key="1">
    <source>
        <dbReference type="ARBA" id="ARBA00006787"/>
    </source>
</evidence>
<evidence type="ECO:0000313" key="7">
    <source>
        <dbReference type="Proteomes" id="UP001634007"/>
    </source>
</evidence>
<evidence type="ECO:0000256" key="3">
    <source>
        <dbReference type="ARBA" id="ARBA00022964"/>
    </source>
</evidence>
<name>A0ABD3L5H4_EUCGL</name>
<comment type="cofactor">
    <cofactor evidence="5">
        <name>Fe(2+)</name>
        <dbReference type="ChEBI" id="CHEBI:29033"/>
    </cofactor>
    <text evidence="5">Binds 1 Fe(2+) ion per subunit.</text>
</comment>
<comment type="similarity">
    <text evidence="1">Belongs to the carotenoid oxygenase family.</text>
</comment>
<gene>
    <name evidence="6" type="ORF">ACJRO7_015659</name>
</gene>
<sequence>MAVSSFVLHVHASTNRHPISPTFDHLKKSISPALKPIWKELQQQLPLKKIDVFSTVKKAPGMVLDVLVDGLYRFVDQPYLPSQKNFAPVQEIGEAVEVACLEGEIPAGFPEGVFVRNGPNPLFGCLQSTVSPLGITNETWVEGEGMLHALFFKRTGESDWSISYKNKYVESETFKLEKQRNRPSFIPAIEGDPLAVIAAFSLNRIRLNADNKFLCNTSVFEHSGKLYAISENYLPHEIDSQTLETFGVWDFNGDWDRPCTSHPKKAPESGELVIMGIDVKKPFLVVGVVSADGKELLHKVDVQLDKGVFSHEIGVTERYNIIVDQPLSVDISRLAKGGQLLKYEKEGTSRFGVMPRYGDANSIQWFEVETCSTFHILNTFEDRAEVVVRACRAVTSIFPGPDWGEDKFDWYTRGYKLPSKDGENGNEEEGFLFYCVYEWRLNMETGDVKERNLSGTHSSMEFPFINENFIGLKNKFGFAQVVDSAASSSCGLAKYGGLAKLYLDEPNTEGENEQAVKVEYHMFGESNFCSGSVFIAKNDGGEGEGEDSGWIATFVHNEVSDETQVHIIDVKDFGGEPVTKIKLPQRVPYGFHGTFMATPNKQ</sequence>
<dbReference type="EMBL" id="JBJKBG010000003">
    <property type="protein sequence ID" value="KAL3746757.1"/>
    <property type="molecule type" value="Genomic_DNA"/>
</dbReference>
<keyword evidence="7" id="KW-1185">Reference proteome</keyword>
<evidence type="ECO:0000313" key="6">
    <source>
        <dbReference type="EMBL" id="KAL3746757.1"/>
    </source>
</evidence>
<dbReference type="AlphaFoldDB" id="A0ABD3L5H4"/>